<evidence type="ECO:0000313" key="4">
    <source>
        <dbReference type="EMBL" id="MDQ2093758.1"/>
    </source>
</evidence>
<reference evidence="4" key="1">
    <citation type="submission" date="2022-07" db="EMBL/GenBank/DDBJ databases">
        <authorList>
            <person name="Otstavnykh N."/>
            <person name="Isaeva M."/>
            <person name="Bystritskaya E."/>
        </authorList>
    </citation>
    <scope>NUCLEOTIDE SEQUENCE</scope>
    <source>
        <strain evidence="4">10Alg 79</strain>
    </source>
</reference>
<comment type="caution">
    <text evidence="4">The sequence shown here is derived from an EMBL/GenBank/DDBJ whole genome shotgun (WGS) entry which is preliminary data.</text>
</comment>
<reference evidence="4" key="2">
    <citation type="submission" date="2023-04" db="EMBL/GenBank/DDBJ databases">
        <title>'Rhodoalgimonas zhirmunskyi' gen. nov., isolated from a red alga.</title>
        <authorList>
            <person name="Nedashkovskaya O.I."/>
            <person name="Otstavnykh N.Y."/>
            <person name="Bystritskaya E.P."/>
            <person name="Balabanova L.A."/>
            <person name="Isaeva M.P."/>
        </authorList>
    </citation>
    <scope>NUCLEOTIDE SEQUENCE</scope>
    <source>
        <strain evidence="4">10Alg 79</strain>
    </source>
</reference>
<organism evidence="4 5">
    <name type="scientific">Rhodalgimonas zhirmunskyi</name>
    <dbReference type="NCBI Taxonomy" id="2964767"/>
    <lineage>
        <taxon>Bacteria</taxon>
        <taxon>Pseudomonadati</taxon>
        <taxon>Pseudomonadota</taxon>
        <taxon>Alphaproteobacteria</taxon>
        <taxon>Rhodobacterales</taxon>
        <taxon>Roseobacteraceae</taxon>
        <taxon>Rhodalgimonas</taxon>
    </lineage>
</organism>
<dbReference type="Pfam" id="PF21102">
    <property type="entry name" value="DprA_N"/>
    <property type="match status" value="1"/>
</dbReference>
<dbReference type="PANTHER" id="PTHR43022:SF1">
    <property type="entry name" value="PROTEIN SMF"/>
    <property type="match status" value="1"/>
</dbReference>
<evidence type="ECO:0000313" key="5">
    <source>
        <dbReference type="Proteomes" id="UP001227162"/>
    </source>
</evidence>
<comment type="similarity">
    <text evidence="1">Belongs to the DprA/Smf family.</text>
</comment>
<dbReference type="SUPFAM" id="SSF102405">
    <property type="entry name" value="MCP/YpsA-like"/>
    <property type="match status" value="1"/>
</dbReference>
<dbReference type="NCBIfam" id="TIGR00732">
    <property type="entry name" value="dprA"/>
    <property type="match status" value="1"/>
</dbReference>
<dbReference type="Proteomes" id="UP001227162">
    <property type="component" value="Unassembled WGS sequence"/>
</dbReference>
<dbReference type="InterPro" id="IPR003488">
    <property type="entry name" value="DprA"/>
</dbReference>
<evidence type="ECO:0000259" key="2">
    <source>
        <dbReference type="Pfam" id="PF02481"/>
    </source>
</evidence>
<dbReference type="AlphaFoldDB" id="A0AAJ1X3Y5"/>
<dbReference type="EMBL" id="JANFFA010000001">
    <property type="protein sequence ID" value="MDQ2093758.1"/>
    <property type="molecule type" value="Genomic_DNA"/>
</dbReference>
<feature type="domain" description="DprA winged helix" evidence="3">
    <location>
        <begin position="373"/>
        <end position="432"/>
    </location>
</feature>
<dbReference type="Pfam" id="PF02481">
    <property type="entry name" value="DNA_processg_A"/>
    <property type="match status" value="1"/>
</dbReference>
<dbReference type="InterPro" id="IPR057666">
    <property type="entry name" value="DrpA_SLOG"/>
</dbReference>
<dbReference type="GO" id="GO:0009294">
    <property type="term" value="P:DNA-mediated transformation"/>
    <property type="evidence" value="ECO:0007669"/>
    <property type="project" value="InterPro"/>
</dbReference>
<accession>A0AAJ1X3Y5</accession>
<keyword evidence="5" id="KW-1185">Reference proteome</keyword>
<evidence type="ECO:0000256" key="1">
    <source>
        <dbReference type="ARBA" id="ARBA00006525"/>
    </source>
</evidence>
<dbReference type="Gene3D" id="3.40.50.450">
    <property type="match status" value="1"/>
</dbReference>
<dbReference type="InterPro" id="IPR041614">
    <property type="entry name" value="DprA_WH"/>
</dbReference>
<dbReference type="Pfam" id="PF17782">
    <property type="entry name" value="WHD_DprA"/>
    <property type="match status" value="1"/>
</dbReference>
<dbReference type="RefSeq" id="WP_317625338.1">
    <property type="nucleotide sequence ID" value="NZ_JANFFA010000001.1"/>
</dbReference>
<dbReference type="InterPro" id="IPR036388">
    <property type="entry name" value="WH-like_DNA-bd_sf"/>
</dbReference>
<evidence type="ECO:0000259" key="3">
    <source>
        <dbReference type="Pfam" id="PF17782"/>
    </source>
</evidence>
<proteinExistence type="inferred from homology"/>
<sequence>MPEELPSSTPPPLPPTTEDDRVSWLRLLRSRRVGTSTFYRLIAEHGSARAALAALPEVAKAAGMKDYFPCSEERALGEYRAGMKIGARLVCKGEDAYPAALCDLSDAPPFLWMKGDVSVLQRPLIAMVGARNASSLGTRMARALAVDLAKRGYVIVSGLARGVDTAAHKATVETGTVAVMAGGVDVIYPSENTVLAQEIEAHGLRISEQPIGLVPQARHFPRRNRLISGLARGVIVVEAAAKSGSLITARNALDQGREVMAVPGHPFDARASGSNMLIRDGAHLVRGVEDVLEALGPFAGIVGDQSAQGERVQGDLPLEPPANAAVAEQHATGSGDAAARNGLITRAVEAVTQRRGRTPTTPDAVVDVPAQTPEKRGLRETAQLHQMILDRLGPSPLAEDQLIRDLAHPANRVAPVLLDMELDGLIQRQPGGLLSREDKTG</sequence>
<feature type="domain" description="Smf/DprA SLOG" evidence="2">
    <location>
        <begin position="89"/>
        <end position="295"/>
    </location>
</feature>
<protein>
    <submittedName>
        <fullName evidence="4">DNA-processing protein DprA</fullName>
    </submittedName>
</protein>
<name>A0AAJ1X3Y5_9RHOB</name>
<dbReference type="PANTHER" id="PTHR43022">
    <property type="entry name" value="PROTEIN SMF"/>
    <property type="match status" value="1"/>
</dbReference>
<gene>
    <name evidence="4" type="primary">dprA</name>
    <name evidence="4" type="ORF">NOI20_06520</name>
</gene>
<dbReference type="Gene3D" id="1.10.10.10">
    <property type="entry name" value="Winged helix-like DNA-binding domain superfamily/Winged helix DNA-binding domain"/>
    <property type="match status" value="1"/>
</dbReference>